<evidence type="ECO:0000313" key="2">
    <source>
        <dbReference type="Proteomes" id="UP001469553"/>
    </source>
</evidence>
<name>A0ABV0XT42_9TELE</name>
<proteinExistence type="predicted"/>
<protein>
    <submittedName>
        <fullName evidence="1">Uncharacterized protein</fullName>
    </submittedName>
</protein>
<gene>
    <name evidence="1" type="ORF">AMECASPLE_023342</name>
</gene>
<keyword evidence="2" id="KW-1185">Reference proteome</keyword>
<evidence type="ECO:0000313" key="1">
    <source>
        <dbReference type="EMBL" id="MEQ2284602.1"/>
    </source>
</evidence>
<dbReference type="EMBL" id="JAHRIP010011545">
    <property type="protein sequence ID" value="MEQ2284602.1"/>
    <property type="molecule type" value="Genomic_DNA"/>
</dbReference>
<dbReference type="Proteomes" id="UP001469553">
    <property type="component" value="Unassembled WGS sequence"/>
</dbReference>
<organism evidence="1 2">
    <name type="scientific">Ameca splendens</name>
    <dbReference type="NCBI Taxonomy" id="208324"/>
    <lineage>
        <taxon>Eukaryota</taxon>
        <taxon>Metazoa</taxon>
        <taxon>Chordata</taxon>
        <taxon>Craniata</taxon>
        <taxon>Vertebrata</taxon>
        <taxon>Euteleostomi</taxon>
        <taxon>Actinopterygii</taxon>
        <taxon>Neopterygii</taxon>
        <taxon>Teleostei</taxon>
        <taxon>Neoteleostei</taxon>
        <taxon>Acanthomorphata</taxon>
        <taxon>Ovalentaria</taxon>
        <taxon>Atherinomorphae</taxon>
        <taxon>Cyprinodontiformes</taxon>
        <taxon>Goodeidae</taxon>
        <taxon>Ameca</taxon>
    </lineage>
</organism>
<accession>A0ABV0XT42</accession>
<sequence length="103" mass="11451">MLRHYFHIMFFPHDVIYFVKSTSPSCSETATPDASTTILHSCGAAVVRHETFPLFPSNVTKVVLIVFCFIWDWVAGAADLVDGDAQETPRLPSPHTPMRSQAS</sequence>
<comment type="caution">
    <text evidence="1">The sequence shown here is derived from an EMBL/GenBank/DDBJ whole genome shotgun (WGS) entry which is preliminary data.</text>
</comment>
<reference evidence="1 2" key="1">
    <citation type="submission" date="2021-06" db="EMBL/GenBank/DDBJ databases">
        <authorList>
            <person name="Palmer J.M."/>
        </authorList>
    </citation>
    <scope>NUCLEOTIDE SEQUENCE [LARGE SCALE GENOMIC DNA]</scope>
    <source>
        <strain evidence="1 2">AS_MEX2019</strain>
        <tissue evidence="1">Muscle</tissue>
    </source>
</reference>